<protein>
    <submittedName>
        <fullName evidence="4">Leghaemoglobin, iron-binding site,FAM91, C-terminal domain,FAM91, N-terminal domain</fullName>
    </submittedName>
</protein>
<dbReference type="InterPro" id="IPR028091">
    <property type="entry name" value="FAM91_N_dom"/>
</dbReference>
<comment type="similarity">
    <text evidence="1">Belongs to the FAM91 family.</text>
</comment>
<accession>A0A5E4N9N2</accession>
<feature type="domain" description="FAM91 C-terminal" evidence="3">
    <location>
        <begin position="355"/>
        <end position="785"/>
    </location>
</feature>
<organism evidence="4 5">
    <name type="scientific">Cinara cedri</name>
    <dbReference type="NCBI Taxonomy" id="506608"/>
    <lineage>
        <taxon>Eukaryota</taxon>
        <taxon>Metazoa</taxon>
        <taxon>Ecdysozoa</taxon>
        <taxon>Arthropoda</taxon>
        <taxon>Hexapoda</taxon>
        <taxon>Insecta</taxon>
        <taxon>Pterygota</taxon>
        <taxon>Neoptera</taxon>
        <taxon>Paraneoptera</taxon>
        <taxon>Hemiptera</taxon>
        <taxon>Sternorrhyncha</taxon>
        <taxon>Aphidomorpha</taxon>
        <taxon>Aphidoidea</taxon>
        <taxon>Aphididae</taxon>
        <taxon>Lachninae</taxon>
        <taxon>Cinara</taxon>
    </lineage>
</organism>
<evidence type="ECO:0000256" key="1">
    <source>
        <dbReference type="ARBA" id="ARBA00010319"/>
    </source>
</evidence>
<evidence type="ECO:0000259" key="3">
    <source>
        <dbReference type="Pfam" id="PF14648"/>
    </source>
</evidence>
<keyword evidence="5" id="KW-1185">Reference proteome</keyword>
<evidence type="ECO:0000313" key="5">
    <source>
        <dbReference type="Proteomes" id="UP000325440"/>
    </source>
</evidence>
<dbReference type="InterPro" id="IPR039199">
    <property type="entry name" value="FAM91"/>
</dbReference>
<dbReference type="PANTHER" id="PTHR28441:SF2">
    <property type="entry name" value="PROTEIN FAM91A1"/>
    <property type="match status" value="1"/>
</dbReference>
<gene>
    <name evidence="4" type="ORF">CINCED_3A021979</name>
</gene>
<dbReference type="PANTHER" id="PTHR28441">
    <property type="entry name" value="PROTEIN FAM91A1"/>
    <property type="match status" value="1"/>
</dbReference>
<evidence type="ECO:0000313" key="4">
    <source>
        <dbReference type="EMBL" id="VVC40477.1"/>
    </source>
</evidence>
<dbReference type="Pfam" id="PF14648">
    <property type="entry name" value="FAM91_C"/>
    <property type="match status" value="1"/>
</dbReference>
<dbReference type="Proteomes" id="UP000325440">
    <property type="component" value="Unassembled WGS sequence"/>
</dbReference>
<dbReference type="OrthoDB" id="275996at2759"/>
<name>A0A5E4N9N2_9HEMI</name>
<proteinExistence type="inferred from homology"/>
<reference evidence="4 5" key="1">
    <citation type="submission" date="2019-08" db="EMBL/GenBank/DDBJ databases">
        <authorList>
            <person name="Alioto T."/>
            <person name="Alioto T."/>
            <person name="Gomez Garrido J."/>
        </authorList>
    </citation>
    <scope>NUCLEOTIDE SEQUENCE [LARGE SCALE GENOMIC DNA]</scope>
</reference>
<feature type="domain" description="FAM91 N-terminal" evidence="2">
    <location>
        <begin position="9"/>
        <end position="310"/>
    </location>
</feature>
<evidence type="ECO:0000259" key="2">
    <source>
        <dbReference type="Pfam" id="PF14647"/>
    </source>
</evidence>
<dbReference type="InterPro" id="IPR019824">
    <property type="entry name" value="Leghaemoglobin_Fe_BS"/>
</dbReference>
<dbReference type="GO" id="GO:0019825">
    <property type="term" value="F:oxygen binding"/>
    <property type="evidence" value="ECO:0007669"/>
    <property type="project" value="InterPro"/>
</dbReference>
<dbReference type="AlphaFoldDB" id="A0A5E4N9N2"/>
<dbReference type="PROSITE" id="PS00208">
    <property type="entry name" value="PLANT_GLOBIN"/>
    <property type="match status" value="1"/>
</dbReference>
<dbReference type="Pfam" id="PF14647">
    <property type="entry name" value="FAM91_N"/>
    <property type="match status" value="1"/>
</dbReference>
<dbReference type="EMBL" id="CABPRJ010001904">
    <property type="protein sequence ID" value="VVC40477.1"/>
    <property type="molecule type" value="Genomic_DNA"/>
</dbReference>
<sequence>MNEEMEKCVLQNIPWANLPPTVKQSVGNSIKEYKKCISVYSIRNQVRYKGNLVKSVIRNEQSYYEDLMTYSRENLMLYPYHLSDVIVKGLRITPFQFYISTIIHVMESDKSYDSIPNFTAVDCLRILGIGRNEYIELMNQCRTKNKLFRRKHEIRPMLPSQPVNINVDPWWVVDVGCLYEDDIKTINEDEKKFIDHIIDNGKQMAGNLDYNILHSLYKKGLVYYDVPIYDDDHIIVSTLGGFVMNRVLGDNFENLLYKIFVSIDEHTSVSELTTILEIDLESVKNAVSLFCRLKIAQKKNPKSISTHSSWSGTKNVPRLEIVNVEPISDSSSLPIILPKDIPDIIESSPDKSNAEKRMAFLFDSTLTAFLMMGNLSPSLKDHAVTLFEAGKLTDEALNAFLDELDKVADGYNTGSCVFGSETPSAGESEGEARRYFEHALTLRSTVKTLRSENCPGKLDLIRWESLKSLSADTCVRFLKKNYNLLMSMAPLNKETPLLSSPKLPHIGPPIPEVNSVWFKLYLYHKTSYGPTSLLLVRGIRLWNVPKMFRHCSKVMVTTWGHDPHFIPIENLLTIINDTLRESPVLIQACNTNTCVLPFPKINNLENEYSFLYEEKSIKSLSNILNTENSCGYITCVTMPTKYEKKFNTENTAISDPSPVFHKNGVSLLKEELEKLNDTPCIKKTLMLEPIYDVPEWTLLDCCFGLPLFNSDINKNICKYIVDNQMWKNENVTKLVESNELLSKDLLNFIDLYKNSDKGFQDLLPFDKSSIAWPVDCLIFENGKLTIWQ</sequence>
<dbReference type="GO" id="GO:0020037">
    <property type="term" value="F:heme binding"/>
    <property type="evidence" value="ECO:0007669"/>
    <property type="project" value="InterPro"/>
</dbReference>
<dbReference type="InterPro" id="IPR028097">
    <property type="entry name" value="FAM91_C_dom"/>
</dbReference>